<feature type="transmembrane region" description="Helical" evidence="14">
    <location>
        <begin position="70"/>
        <end position="98"/>
    </location>
</feature>
<keyword evidence="9" id="KW-0560">Oxidoreductase</keyword>
<feature type="transmembrane region" description="Helical" evidence="14">
    <location>
        <begin position="156"/>
        <end position="176"/>
    </location>
</feature>
<dbReference type="GO" id="GO:0051537">
    <property type="term" value="F:2 iron, 2 sulfur cluster binding"/>
    <property type="evidence" value="ECO:0007669"/>
    <property type="project" value="UniProtKB-KW"/>
</dbReference>
<keyword evidence="12 14" id="KW-0472">Membrane</keyword>
<dbReference type="PANTHER" id="PTHR47354">
    <property type="entry name" value="NADH OXIDOREDUCTASE HCR"/>
    <property type="match status" value="1"/>
</dbReference>
<dbReference type="Pfam" id="PF01794">
    <property type="entry name" value="Ferric_reduct"/>
    <property type="match status" value="1"/>
</dbReference>
<keyword evidence="3" id="KW-0285">Flavoprotein</keyword>
<dbReference type="InterPro" id="IPR013130">
    <property type="entry name" value="Fe3_Rdtase_TM_dom"/>
</dbReference>
<keyword evidence="17" id="KW-1185">Reference proteome</keyword>
<keyword evidence="6" id="KW-0479">Metal-binding</keyword>
<dbReference type="InterPro" id="IPR017927">
    <property type="entry name" value="FAD-bd_FR_type"/>
</dbReference>
<evidence type="ECO:0000256" key="14">
    <source>
        <dbReference type="SAM" id="Phobius"/>
    </source>
</evidence>
<keyword evidence="4 14" id="KW-0812">Transmembrane</keyword>
<keyword evidence="10" id="KW-0408">Iron</keyword>
<dbReference type="PANTHER" id="PTHR47354:SF8">
    <property type="entry name" value="1,2-PHENYLACETYL-COA EPOXIDASE, SUBUNIT E"/>
    <property type="match status" value="1"/>
</dbReference>
<proteinExistence type="predicted"/>
<evidence type="ECO:0000256" key="8">
    <source>
        <dbReference type="ARBA" id="ARBA00022989"/>
    </source>
</evidence>
<dbReference type="GO" id="GO:0016020">
    <property type="term" value="C:membrane"/>
    <property type="evidence" value="ECO:0007669"/>
    <property type="project" value="UniProtKB-SubCell"/>
</dbReference>
<dbReference type="Gene3D" id="2.40.30.10">
    <property type="entry name" value="Translation factors"/>
    <property type="match status" value="1"/>
</dbReference>
<dbReference type="SUPFAM" id="SSF63380">
    <property type="entry name" value="Riboflavin synthase domain-like"/>
    <property type="match status" value="1"/>
</dbReference>
<evidence type="ECO:0000256" key="7">
    <source>
        <dbReference type="ARBA" id="ARBA00022827"/>
    </source>
</evidence>
<dbReference type="GO" id="GO:0046872">
    <property type="term" value="F:metal ion binding"/>
    <property type="evidence" value="ECO:0007669"/>
    <property type="project" value="UniProtKB-KW"/>
</dbReference>
<evidence type="ECO:0000256" key="11">
    <source>
        <dbReference type="ARBA" id="ARBA00023014"/>
    </source>
</evidence>
<keyword evidence="5" id="KW-0001">2Fe-2S</keyword>
<keyword evidence="8 14" id="KW-1133">Transmembrane helix</keyword>
<evidence type="ECO:0000256" key="13">
    <source>
        <dbReference type="SAM" id="MobiDB-lite"/>
    </source>
</evidence>
<feature type="transmembrane region" description="Helical" evidence="14">
    <location>
        <begin position="188"/>
        <end position="206"/>
    </location>
</feature>
<dbReference type="InterPro" id="IPR039261">
    <property type="entry name" value="FNR_nucleotide-bd"/>
</dbReference>
<evidence type="ECO:0000259" key="15">
    <source>
        <dbReference type="PROSITE" id="PS51384"/>
    </source>
</evidence>
<comment type="cofactor">
    <cofactor evidence="1">
        <name>FAD</name>
        <dbReference type="ChEBI" id="CHEBI:57692"/>
    </cofactor>
</comment>
<feature type="domain" description="FAD-binding FR-type" evidence="15">
    <location>
        <begin position="243"/>
        <end position="343"/>
    </location>
</feature>
<evidence type="ECO:0000256" key="4">
    <source>
        <dbReference type="ARBA" id="ARBA00022692"/>
    </source>
</evidence>
<gene>
    <name evidence="16" type="ORF">E6C70_13610</name>
</gene>
<dbReference type="GO" id="GO:0050660">
    <property type="term" value="F:flavin adenine dinucleotide binding"/>
    <property type="evidence" value="ECO:0007669"/>
    <property type="project" value="TreeGrafter"/>
</dbReference>
<name>A0A4V3WTC0_9MICO</name>
<organism evidence="16 17">
    <name type="scientific">Orlajensenia flava</name>
    <dbReference type="NCBI Taxonomy" id="2565934"/>
    <lineage>
        <taxon>Bacteria</taxon>
        <taxon>Bacillati</taxon>
        <taxon>Actinomycetota</taxon>
        <taxon>Actinomycetes</taxon>
        <taxon>Micrococcales</taxon>
        <taxon>Microbacteriaceae</taxon>
        <taxon>Orlajensenia</taxon>
    </lineage>
</organism>
<dbReference type="PROSITE" id="PS51384">
    <property type="entry name" value="FAD_FR"/>
    <property type="match status" value="1"/>
</dbReference>
<dbReference type="Proteomes" id="UP000307380">
    <property type="component" value="Unassembled WGS sequence"/>
</dbReference>
<dbReference type="SUPFAM" id="SSF52343">
    <property type="entry name" value="Ferredoxin reductase-like, C-terminal NADP-linked domain"/>
    <property type="match status" value="1"/>
</dbReference>
<feature type="region of interest" description="Disordered" evidence="13">
    <location>
        <begin position="1"/>
        <end position="22"/>
    </location>
</feature>
<evidence type="ECO:0000256" key="9">
    <source>
        <dbReference type="ARBA" id="ARBA00023002"/>
    </source>
</evidence>
<dbReference type="EMBL" id="SSSN01000011">
    <property type="protein sequence ID" value="THG31327.1"/>
    <property type="molecule type" value="Genomic_DNA"/>
</dbReference>
<evidence type="ECO:0000313" key="16">
    <source>
        <dbReference type="EMBL" id="THG31327.1"/>
    </source>
</evidence>
<evidence type="ECO:0000256" key="3">
    <source>
        <dbReference type="ARBA" id="ARBA00022630"/>
    </source>
</evidence>
<comment type="caution">
    <text evidence="16">The sequence shown here is derived from an EMBL/GenBank/DDBJ whole genome shotgun (WGS) entry which is preliminary data.</text>
</comment>
<feature type="transmembrane region" description="Helical" evidence="14">
    <location>
        <begin position="36"/>
        <end position="58"/>
    </location>
</feature>
<accession>A0A4V3WTC0</accession>
<dbReference type="GO" id="GO:0016491">
    <property type="term" value="F:oxidoreductase activity"/>
    <property type="evidence" value="ECO:0007669"/>
    <property type="project" value="UniProtKB-KW"/>
</dbReference>
<feature type="transmembrane region" description="Helical" evidence="14">
    <location>
        <begin position="218"/>
        <end position="242"/>
    </location>
</feature>
<dbReference type="Gene3D" id="3.40.50.80">
    <property type="entry name" value="Nucleotide-binding domain of ferredoxin-NADP reductase (FNR) module"/>
    <property type="match status" value="1"/>
</dbReference>
<evidence type="ECO:0000256" key="2">
    <source>
        <dbReference type="ARBA" id="ARBA00004141"/>
    </source>
</evidence>
<evidence type="ECO:0000256" key="12">
    <source>
        <dbReference type="ARBA" id="ARBA00023136"/>
    </source>
</evidence>
<evidence type="ECO:0000256" key="1">
    <source>
        <dbReference type="ARBA" id="ARBA00001974"/>
    </source>
</evidence>
<evidence type="ECO:0000256" key="6">
    <source>
        <dbReference type="ARBA" id="ARBA00022723"/>
    </source>
</evidence>
<protein>
    <submittedName>
        <fullName evidence="16">Oxidoreductase</fullName>
    </submittedName>
</protein>
<evidence type="ECO:0000256" key="10">
    <source>
        <dbReference type="ARBA" id="ARBA00023004"/>
    </source>
</evidence>
<dbReference type="OrthoDB" id="9801223at2"/>
<evidence type="ECO:0000313" key="17">
    <source>
        <dbReference type="Proteomes" id="UP000307380"/>
    </source>
</evidence>
<evidence type="ECO:0000256" key="5">
    <source>
        <dbReference type="ARBA" id="ARBA00022714"/>
    </source>
</evidence>
<dbReference type="AlphaFoldDB" id="A0A4V3WTC0"/>
<sequence length="476" mass="51401">MALPSASSALSRRPPQSAPTLELSVRRSRLRRRMRAADLLIVACSTSVALAVALYLASGGAAQVVDGPSALNAVGIVAGLVGTDLILVMLVLAARVPLIDRTVGQDVAIRFHRRLGKPALYLILGHLLFLSVGWALQDGHTLVDETVVLFTTPDMAIAYLGLGLLVVVVVSSIVIVRRRLPYEAWHAIHLLTYVAVLVAVPHQLSVGGVLTEGSAERVYWIALYVLAFGAVAWFRFAVPIALTLRHRMRVSSVETVAPGVISLHFTGRSLDRLRARGGQFAIWRFWSAGTWWHAHPISFSAVPTATTARITVRALGAGSARLAALRPGTRVSIEGPYGIFTDVARTASRLAMVAAGIGVTPARALLENQRLRPGETTVVLRGADDTARYLWTEIVELTRSNGGAVYSMIGPRPHGQDSWMSGADLQRGVTITSVFPHLLESDLFVCGPAVWSDAVIRDARAVGLPEEQIHIERFDW</sequence>
<dbReference type="RefSeq" id="WP_136425094.1">
    <property type="nucleotide sequence ID" value="NZ_SSSN01000011.1"/>
</dbReference>
<reference evidence="16 17" key="1">
    <citation type="submission" date="2019-04" db="EMBL/GenBank/DDBJ databases">
        <authorList>
            <person name="Jiang L."/>
        </authorList>
    </citation>
    <scope>NUCLEOTIDE SEQUENCE [LARGE SCALE GENOMIC DNA]</scope>
    <source>
        <strain evidence="16 17">YIM 131861</strain>
    </source>
</reference>
<keyword evidence="11" id="KW-0411">Iron-sulfur</keyword>
<dbReference type="InterPro" id="IPR017938">
    <property type="entry name" value="Riboflavin_synthase-like_b-brl"/>
</dbReference>
<feature type="transmembrane region" description="Helical" evidence="14">
    <location>
        <begin position="119"/>
        <end position="136"/>
    </location>
</feature>
<keyword evidence="7" id="KW-0274">FAD</keyword>
<dbReference type="InterPro" id="IPR050415">
    <property type="entry name" value="MRET"/>
</dbReference>
<comment type="subcellular location">
    <subcellularLocation>
        <location evidence="2">Membrane</location>
        <topology evidence="2">Multi-pass membrane protein</topology>
    </subcellularLocation>
</comment>